<evidence type="ECO:0000313" key="2">
    <source>
        <dbReference type="EMBL" id="CAE6411139.1"/>
    </source>
</evidence>
<dbReference type="EMBL" id="CAJMXA010000013">
    <property type="protein sequence ID" value="CAE6411139.1"/>
    <property type="molecule type" value="Genomic_DNA"/>
</dbReference>
<dbReference type="InterPro" id="IPR024983">
    <property type="entry name" value="CHAT_dom"/>
</dbReference>
<sequence>SFRLLTGPPRESFEDALQWVALASEIPSLRCIEAYQAAIDLLPRFIWLGATTNQRYQDLSTAENLAVNAASVAILNSNPTLALEWVEHARCVVWNQSLMLRSPLDQLHSSHPELAVRLEAVAKQLYDAGSESSASRMPTSSSVDPEQVGQQRRRLAMQYNDLLVQARKLPGFEDFLQPMKADALVHAAQHGPIVVINCHKGHCDALLILPGNGAIRHLPLPNFSQEKAQKARSELETSLRRKGLRQRGVKEWLPSGYKDRISTVLLALWEDIVKPVLDFLGLKNETSIDSLTHITWCPTGALSFLPLHAAGDYDQPQSRVFNYAISSYTPTLTALLASTPSSFNRAPRVLAIGQANTPGRNPLPGTISELEFMQAHTSNKIEYSQLVDNQATTVAVLDAMEQHDWVHLACHAHQNVEDPVKSGFFLHDGILDLASINRRSFRNKGLAFLSACETATGDEKLPDEAIHLASGMLMAGYSSVVATMWAIKDEDAPFVADKVYERLMKDGKVGNGEAGKALHYAAAALRDKIGEKEFGRWVPYIHIGS</sequence>
<dbReference type="AlphaFoldDB" id="A0A8H2X1S7"/>
<gene>
    <name evidence="2" type="ORF">RDB_LOCUS1138</name>
</gene>
<dbReference type="Proteomes" id="UP000663853">
    <property type="component" value="Unassembled WGS sequence"/>
</dbReference>
<accession>A0A8H2X1S7</accession>
<proteinExistence type="predicted"/>
<comment type="caution">
    <text evidence="2">The sequence shown here is derived from an EMBL/GenBank/DDBJ whole genome shotgun (WGS) entry which is preliminary data.</text>
</comment>
<feature type="domain" description="CHAT" evidence="1">
    <location>
        <begin position="267"/>
        <end position="545"/>
    </location>
</feature>
<evidence type="ECO:0000313" key="3">
    <source>
        <dbReference type="Proteomes" id="UP000663853"/>
    </source>
</evidence>
<feature type="non-terminal residue" evidence="2">
    <location>
        <position position="1"/>
    </location>
</feature>
<evidence type="ECO:0000259" key="1">
    <source>
        <dbReference type="Pfam" id="PF12770"/>
    </source>
</evidence>
<organism evidence="2 3">
    <name type="scientific">Rhizoctonia solani</name>
    <dbReference type="NCBI Taxonomy" id="456999"/>
    <lineage>
        <taxon>Eukaryota</taxon>
        <taxon>Fungi</taxon>
        <taxon>Dikarya</taxon>
        <taxon>Basidiomycota</taxon>
        <taxon>Agaricomycotina</taxon>
        <taxon>Agaricomycetes</taxon>
        <taxon>Cantharellales</taxon>
        <taxon>Ceratobasidiaceae</taxon>
        <taxon>Rhizoctonia</taxon>
    </lineage>
</organism>
<protein>
    <recommendedName>
        <fullName evidence="1">CHAT domain-containing protein</fullName>
    </recommendedName>
</protein>
<name>A0A8H2X1S7_9AGAM</name>
<reference evidence="2" key="1">
    <citation type="submission" date="2021-01" db="EMBL/GenBank/DDBJ databases">
        <authorList>
            <person name="Kaushik A."/>
        </authorList>
    </citation>
    <scope>NUCLEOTIDE SEQUENCE</scope>
    <source>
        <strain evidence="2">AG6-10EEA</strain>
    </source>
</reference>
<dbReference type="Pfam" id="PF12770">
    <property type="entry name" value="CHAT"/>
    <property type="match status" value="1"/>
</dbReference>